<dbReference type="EMBL" id="JAUJEB010000012">
    <property type="protein sequence ID" value="MDN5217029.1"/>
    <property type="molecule type" value="Genomic_DNA"/>
</dbReference>
<comment type="caution">
    <text evidence="1">The sequence shown here is derived from an EMBL/GenBank/DDBJ whole genome shotgun (WGS) entry which is preliminary data.</text>
</comment>
<proteinExistence type="predicted"/>
<accession>A0ABT8LGU6</accession>
<reference evidence="1" key="1">
    <citation type="submission" date="2023-06" db="EMBL/GenBank/DDBJ databases">
        <title>Genomic of Agaribacillus aureum.</title>
        <authorList>
            <person name="Wang G."/>
        </authorList>
    </citation>
    <scope>NUCLEOTIDE SEQUENCE</scope>
    <source>
        <strain evidence="1">BMA12</strain>
    </source>
</reference>
<protein>
    <submittedName>
        <fullName evidence="1">Acyloxyacyl hydrolase</fullName>
    </submittedName>
</protein>
<keyword evidence="2" id="KW-1185">Reference proteome</keyword>
<dbReference type="InterPro" id="IPR018550">
    <property type="entry name" value="Lipid-A_deacylase-rel"/>
</dbReference>
<keyword evidence="1" id="KW-0378">Hydrolase</keyword>
<dbReference type="Proteomes" id="UP001172083">
    <property type="component" value="Unassembled WGS sequence"/>
</dbReference>
<dbReference type="InterPro" id="IPR011250">
    <property type="entry name" value="OMP/PagP_B-barrel"/>
</dbReference>
<name>A0ABT8LGU6_9BACT</name>
<dbReference type="GO" id="GO:0016787">
    <property type="term" value="F:hydrolase activity"/>
    <property type="evidence" value="ECO:0007669"/>
    <property type="project" value="UniProtKB-KW"/>
</dbReference>
<dbReference type="RefSeq" id="WP_346762365.1">
    <property type="nucleotide sequence ID" value="NZ_JAUJEB010000012.1"/>
</dbReference>
<gene>
    <name evidence="1" type="ORF">QQ020_33470</name>
</gene>
<dbReference type="SUPFAM" id="SSF56925">
    <property type="entry name" value="OMPA-like"/>
    <property type="match status" value="1"/>
</dbReference>
<organism evidence="1 2">
    <name type="scientific">Agaribacillus aureus</name>
    <dbReference type="NCBI Taxonomy" id="3051825"/>
    <lineage>
        <taxon>Bacteria</taxon>
        <taxon>Pseudomonadati</taxon>
        <taxon>Bacteroidota</taxon>
        <taxon>Cytophagia</taxon>
        <taxon>Cytophagales</taxon>
        <taxon>Splendidivirgaceae</taxon>
        <taxon>Agaribacillus</taxon>
    </lineage>
</organism>
<dbReference type="Pfam" id="PF09411">
    <property type="entry name" value="PagL"/>
    <property type="match status" value="1"/>
</dbReference>
<evidence type="ECO:0000313" key="2">
    <source>
        <dbReference type="Proteomes" id="UP001172083"/>
    </source>
</evidence>
<sequence length="370" mass="42231">MKMIKFITVLISLIAFQPAVWGQQDSVRKDNPRDPLYIGIKYQYGYIIAHSSEVKSISTSTPWGLNAEISQLKIKDKSWQNCNCYSKVGLAFSYTNFGNAPVLGNAYSLIFFFEPLLSYRKRLHFTLRSGIGIAYMNKIFDEIENPTNVFYSTSFSFPLLLNLGINYKVNPQWNINLSVFYNHISNGGIRQPNKGINYPTVALGLDYILFDRPLPVRNKIKDQTKFPWQYYAGVFGTTRSVSDTLNDEGNRKLTIGLNGGVFKRLGKIYAFNLGAEASYDTSHKEKRRLTGENYKTYIFSLMAGNNLLFGRYQFSQQFGFYLARPAPGNPPIFQRYALDYRLYKSLKIGISLKAHGHVAQNIDVRMGIVF</sequence>
<dbReference type="Gene3D" id="2.40.160.20">
    <property type="match status" value="1"/>
</dbReference>
<evidence type="ECO:0000313" key="1">
    <source>
        <dbReference type="EMBL" id="MDN5217029.1"/>
    </source>
</evidence>